<gene>
    <name evidence="3" type="ORF">F8D48_08855</name>
</gene>
<keyword evidence="4" id="KW-1185">Reference proteome</keyword>
<keyword evidence="1" id="KW-1133">Transmembrane helix</keyword>
<protein>
    <submittedName>
        <fullName evidence="3">Zinc ribbon domain-containing protein</fullName>
    </submittedName>
</protein>
<dbReference type="Pfam" id="PF13240">
    <property type="entry name" value="Zn_Ribbon_1"/>
    <property type="match status" value="1"/>
</dbReference>
<feature type="transmembrane region" description="Helical" evidence="1">
    <location>
        <begin position="158"/>
        <end position="181"/>
    </location>
</feature>
<evidence type="ECO:0000313" key="4">
    <source>
        <dbReference type="Proteomes" id="UP000479639"/>
    </source>
</evidence>
<comment type="caution">
    <text evidence="3">The sequence shown here is derived from an EMBL/GenBank/DDBJ whole genome shotgun (WGS) entry which is preliminary data.</text>
</comment>
<dbReference type="AlphaFoldDB" id="A0A7C8FZM1"/>
<organism evidence="3 4">
    <name type="scientific">Adlercreutzia muris</name>
    <dbReference type="NCBI Taxonomy" id="1796610"/>
    <lineage>
        <taxon>Bacteria</taxon>
        <taxon>Bacillati</taxon>
        <taxon>Actinomycetota</taxon>
        <taxon>Coriobacteriia</taxon>
        <taxon>Eggerthellales</taxon>
        <taxon>Eggerthellaceae</taxon>
        <taxon>Adlercreutzia</taxon>
    </lineage>
</organism>
<feature type="transmembrane region" description="Helical" evidence="1">
    <location>
        <begin position="123"/>
        <end position="146"/>
    </location>
</feature>
<keyword evidence="1" id="KW-0472">Membrane</keyword>
<evidence type="ECO:0000259" key="2">
    <source>
        <dbReference type="Pfam" id="PF13240"/>
    </source>
</evidence>
<feature type="domain" description="Zinc-ribbon" evidence="2">
    <location>
        <begin position="3"/>
        <end position="24"/>
    </location>
</feature>
<dbReference type="EMBL" id="WAJS01000028">
    <property type="protein sequence ID" value="KAB1643340.1"/>
    <property type="molecule type" value="Genomic_DNA"/>
</dbReference>
<proteinExistence type="predicted"/>
<feature type="transmembrane region" description="Helical" evidence="1">
    <location>
        <begin position="65"/>
        <end position="83"/>
    </location>
</feature>
<reference evidence="3 4" key="1">
    <citation type="submission" date="2019-09" db="EMBL/GenBank/DDBJ databases">
        <title>Whole genome shotgun sequencing (WGS) of Ellagibacter isourolithinifaciens DSM 104140(T) and Adlercreutzia muris DSM 29508(T).</title>
        <authorList>
            <person name="Stoll D.A."/>
            <person name="Danylec N."/>
            <person name="Huch M."/>
        </authorList>
    </citation>
    <scope>NUCLEOTIDE SEQUENCE [LARGE SCALE GENOMIC DNA]</scope>
    <source>
        <strain evidence="3 4">DSM 29508</strain>
    </source>
</reference>
<evidence type="ECO:0000313" key="3">
    <source>
        <dbReference type="EMBL" id="KAB1643340.1"/>
    </source>
</evidence>
<keyword evidence="1" id="KW-0812">Transmembrane</keyword>
<feature type="transmembrane region" description="Helical" evidence="1">
    <location>
        <begin position="201"/>
        <end position="219"/>
    </location>
</feature>
<name>A0A7C8FZM1_9ACTN</name>
<sequence length="228" mass="23193">MSFCSQCGKQVEDGARFCPACGAPAGTPAVHASAGAPSVASVSASGVSVGSAAPAMAAQAKSAKIVAGVLNALLAVCAFMPWVNVNLYVWSDSFSIPTLLNMANTVREWGSSLGGLSSDVDGVLAGFTVVILGILIIWLVVVVLLIRDAYRYFTNKPGFNSTGAAAVLTLSALFLLVVFALDQMISGSSSGVPSGLVSATGWVWGTVALSIGALVYSEVKEKEVGENA</sequence>
<dbReference type="Proteomes" id="UP000479639">
    <property type="component" value="Unassembled WGS sequence"/>
</dbReference>
<evidence type="ECO:0000256" key="1">
    <source>
        <dbReference type="SAM" id="Phobius"/>
    </source>
</evidence>
<dbReference type="InterPro" id="IPR026870">
    <property type="entry name" value="Zinc_ribbon_dom"/>
</dbReference>
<accession>A0A7C8FZM1</accession>